<feature type="signal peptide" evidence="2">
    <location>
        <begin position="1"/>
        <end position="28"/>
    </location>
</feature>
<organism evidence="3 4">
    <name type="scientific">Ideonella lacteola</name>
    <dbReference type="NCBI Taxonomy" id="2984193"/>
    <lineage>
        <taxon>Bacteria</taxon>
        <taxon>Pseudomonadati</taxon>
        <taxon>Pseudomonadota</taxon>
        <taxon>Betaproteobacteria</taxon>
        <taxon>Burkholderiales</taxon>
        <taxon>Sphaerotilaceae</taxon>
        <taxon>Ideonella</taxon>
    </lineage>
</organism>
<dbReference type="RefSeq" id="WP_341427343.1">
    <property type="nucleotide sequence ID" value="NZ_JBBUTG010000013.1"/>
</dbReference>
<dbReference type="EMBL" id="JBBUTG010000013">
    <property type="protein sequence ID" value="MEK8032920.1"/>
    <property type="molecule type" value="Genomic_DNA"/>
</dbReference>
<protein>
    <submittedName>
        <fullName evidence="3">Uncharacterized protein</fullName>
    </submittedName>
</protein>
<reference evidence="3 4" key="1">
    <citation type="submission" date="2024-04" db="EMBL/GenBank/DDBJ databases">
        <title>Novel species of the genus Ideonella isolated from streams.</title>
        <authorList>
            <person name="Lu H."/>
        </authorList>
    </citation>
    <scope>NUCLEOTIDE SEQUENCE [LARGE SCALE GENOMIC DNA]</scope>
    <source>
        <strain evidence="3 4">DXS29W</strain>
    </source>
</reference>
<dbReference type="Proteomes" id="UP001371218">
    <property type="component" value="Unassembled WGS sequence"/>
</dbReference>
<evidence type="ECO:0000256" key="1">
    <source>
        <dbReference type="SAM" id="MobiDB-lite"/>
    </source>
</evidence>
<evidence type="ECO:0000313" key="3">
    <source>
        <dbReference type="EMBL" id="MEK8032920.1"/>
    </source>
</evidence>
<feature type="region of interest" description="Disordered" evidence="1">
    <location>
        <begin position="192"/>
        <end position="211"/>
    </location>
</feature>
<evidence type="ECO:0000313" key="4">
    <source>
        <dbReference type="Proteomes" id="UP001371218"/>
    </source>
</evidence>
<gene>
    <name evidence="3" type="ORF">AACH06_19030</name>
</gene>
<keyword evidence="4" id="KW-1185">Reference proteome</keyword>
<comment type="caution">
    <text evidence="3">The sequence shown here is derived from an EMBL/GenBank/DDBJ whole genome shotgun (WGS) entry which is preliminary data.</text>
</comment>
<accession>A0ABU9BSH2</accession>
<proteinExistence type="predicted"/>
<feature type="chain" id="PRO_5046473886" evidence="2">
    <location>
        <begin position="29"/>
        <end position="791"/>
    </location>
</feature>
<name>A0ABU9BSH2_9BURK</name>
<sequence>MTHRPWASWARSAIVGMAMVCAMVAAHASGDPGPYDEYVVRSQPGHDVDAYEAGQLGVVLPGFERIYLYTAWRAIVLGAEGYAKVPHTPGALQQAAGAFAQGWTPVDDEGDPVAYWLKVSQSLAPRKAEPTAADRIAFSSDFASYVNCPSAAFGFAAETLKKAAQRSDASPQRLSAWVGAQDAVFGFCNHDPERAKNSERGATPTLPGELPGSEPAYWRQLREYQIAAAHFYKAHLAEAARRFAAIGKTPDHPMRVWGAYLALRAQLRQATLADTPLGSTDQESAAAPLLAQVQRILADPTLEPVHEATRATARTLQFRLTPRRRWAELTAALADPQADPYVDDRLGDWRRVANLLLEEVRTDDIDALEDTLRKRHDHYDWIRTMQRCGLAGLTPERTAACGREAPRARALWQRWGHEKAADAAGRARAWLFASLVLTDQLDADLEQAALAVAPNAPEYLSVRYQLTRLYRLAGRSDRAREFADGALGELRRQKVGSLSAENLFKQERFALATSLKDAVDHLMRRTGGWRVADTGEAGRSNGATGTGRPASDGIAWINTRLATTDLLALAQDERLPRAFRAQIAVSAWFRADVVEADEQAMSAAALAAQLAPALGPSVRAYRAAKGRAARRHSLVLSALSLRLSPLVRWIGDSRTPWSGASAEPRSDDEALADMWCSVANNRIDSWDIDARLAEQTPPLPDVSTHPAARDREMAVLSRLKTATGFVSDHVLAWAQVHPADPEVPRLLYVVVQSTRGGCRDADASKASKAAFQLLHGRYKSSPWAAQTPYWY</sequence>
<evidence type="ECO:0000256" key="2">
    <source>
        <dbReference type="SAM" id="SignalP"/>
    </source>
</evidence>
<keyword evidence="2" id="KW-0732">Signal</keyword>